<evidence type="ECO:0000256" key="5">
    <source>
        <dbReference type="SAM" id="SignalP"/>
    </source>
</evidence>
<feature type="chain" id="PRO_5026838037" evidence="5">
    <location>
        <begin position="21"/>
        <end position="531"/>
    </location>
</feature>
<dbReference type="InterPro" id="IPR044925">
    <property type="entry name" value="His-Me_finger_sf"/>
</dbReference>
<keyword evidence="3 5" id="KW-0732">Signal</keyword>
<dbReference type="InterPro" id="IPR026444">
    <property type="entry name" value="Secre_tail"/>
</dbReference>
<dbReference type="InterPro" id="IPR013783">
    <property type="entry name" value="Ig-like_fold"/>
</dbReference>
<dbReference type="EMBL" id="WBVO01000001">
    <property type="protein sequence ID" value="KAB2814732.1"/>
    <property type="molecule type" value="Genomic_DNA"/>
</dbReference>
<reference evidence="6 7" key="1">
    <citation type="submission" date="2019-09" db="EMBL/GenBank/DDBJ databases">
        <title>Genomes of family Cryomorphaceae.</title>
        <authorList>
            <person name="Bowman J.P."/>
        </authorList>
    </citation>
    <scope>NUCLEOTIDE SEQUENCE [LARGE SCALE GENOMIC DNA]</scope>
    <source>
        <strain evidence="6 7">LMG 25704</strain>
    </source>
</reference>
<organism evidence="6 7">
    <name type="scientific">Phaeocystidibacter luteus</name>
    <dbReference type="NCBI Taxonomy" id="911197"/>
    <lineage>
        <taxon>Bacteria</taxon>
        <taxon>Pseudomonadati</taxon>
        <taxon>Bacteroidota</taxon>
        <taxon>Flavobacteriia</taxon>
        <taxon>Flavobacteriales</taxon>
        <taxon>Phaeocystidibacteraceae</taxon>
        <taxon>Phaeocystidibacter</taxon>
    </lineage>
</organism>
<evidence type="ECO:0000313" key="6">
    <source>
        <dbReference type="EMBL" id="KAB2814732.1"/>
    </source>
</evidence>
<keyword evidence="7" id="KW-1185">Reference proteome</keyword>
<dbReference type="InterPro" id="IPR007346">
    <property type="entry name" value="Endonuclease-I"/>
</dbReference>
<evidence type="ECO:0000256" key="4">
    <source>
        <dbReference type="ARBA" id="ARBA00022801"/>
    </source>
</evidence>
<sequence length="531" mass="58899">MKQTALRFMWLALISSSAFGQALEVYPAQINFGFVTEVAPDSIQITLYNSTRTTFTVDAEKHILPYADDAFRLSPSEVSIPPMDSATAYIVFSPNQNLDYEGELILADDGPGGCAILEVEAHGRFSNSYYNSTEGKSEELLKTALNTLLAQGYVTLSYNAARDEMYANLDNVNGDVECVYTGRTATFNDRTGANANNFNCEHTFPQGFFSQNQPMRSDIHHLFPTDAGTNSRRSNHPFGIVSNPSWTGGGSKYGNSVFEPRDAHKGAAARAMMYFVIRYQDYANFFAPQESILLQWHEQFPPSAFETGRNNDIYAVQNNRNPFVDYPQFADRINNFVANSSADVNFDLQLGNDTIFLPISQSGENGVYIFRTAVVNAGNEPIFVDPQAFATTELNYRGASGNPSTLLPGEVKEIEFTFPYSPSFTAADGITLEILTNLPSGNVVIPIIPTPFALSESESSRTDFEYARPNPASTRFILDERVQNYVLRDIRGRVIDEGVGNEVDLSSFNAGVYLLEYEGKDFSRTERVVVK</sequence>
<dbReference type="PANTHER" id="PTHR33607">
    <property type="entry name" value="ENDONUCLEASE-1"/>
    <property type="match status" value="1"/>
</dbReference>
<evidence type="ECO:0000256" key="1">
    <source>
        <dbReference type="ARBA" id="ARBA00006429"/>
    </source>
</evidence>
<accession>A0A6N6RMF9</accession>
<keyword evidence="2" id="KW-0540">Nuclease</keyword>
<dbReference type="OrthoDB" id="5485925at2"/>
<evidence type="ECO:0000256" key="3">
    <source>
        <dbReference type="ARBA" id="ARBA00022729"/>
    </source>
</evidence>
<comment type="caution">
    <text evidence="6">The sequence shown here is derived from an EMBL/GenBank/DDBJ whole genome shotgun (WGS) entry which is preliminary data.</text>
</comment>
<proteinExistence type="inferred from homology"/>
<evidence type="ECO:0000313" key="7">
    <source>
        <dbReference type="Proteomes" id="UP000468650"/>
    </source>
</evidence>
<dbReference type="Gene3D" id="2.60.40.10">
    <property type="entry name" value="Immunoglobulins"/>
    <property type="match status" value="1"/>
</dbReference>
<dbReference type="GO" id="GO:0004518">
    <property type="term" value="F:nuclease activity"/>
    <property type="evidence" value="ECO:0007669"/>
    <property type="project" value="UniProtKB-KW"/>
</dbReference>
<dbReference type="GO" id="GO:0016787">
    <property type="term" value="F:hydrolase activity"/>
    <property type="evidence" value="ECO:0007669"/>
    <property type="project" value="UniProtKB-KW"/>
</dbReference>
<gene>
    <name evidence="6" type="ORF">F8C67_03020</name>
</gene>
<name>A0A6N6RMF9_9FLAO</name>
<dbReference type="SUPFAM" id="SSF54060">
    <property type="entry name" value="His-Me finger endonucleases"/>
    <property type="match status" value="1"/>
</dbReference>
<feature type="signal peptide" evidence="5">
    <location>
        <begin position="1"/>
        <end position="20"/>
    </location>
</feature>
<evidence type="ECO:0000256" key="2">
    <source>
        <dbReference type="ARBA" id="ARBA00022722"/>
    </source>
</evidence>
<dbReference type="Proteomes" id="UP000468650">
    <property type="component" value="Unassembled WGS sequence"/>
</dbReference>
<keyword evidence="4" id="KW-0378">Hydrolase</keyword>
<dbReference type="Pfam" id="PF04231">
    <property type="entry name" value="Endonuclease_1"/>
    <property type="match status" value="1"/>
</dbReference>
<dbReference type="AlphaFoldDB" id="A0A6N6RMF9"/>
<dbReference type="NCBIfam" id="TIGR04183">
    <property type="entry name" value="Por_Secre_tail"/>
    <property type="match status" value="1"/>
</dbReference>
<comment type="similarity">
    <text evidence="1">Belongs to the EndA/NucM nuclease family.</text>
</comment>
<dbReference type="PANTHER" id="PTHR33607:SF2">
    <property type="entry name" value="ENDONUCLEASE-1"/>
    <property type="match status" value="1"/>
</dbReference>
<dbReference type="RefSeq" id="WP_151666310.1">
    <property type="nucleotide sequence ID" value="NZ_WBVO01000001.1"/>
</dbReference>
<protein>
    <submittedName>
        <fullName evidence="6">T9SS type A sorting domain-containing protein</fullName>
    </submittedName>
</protein>